<comment type="caution">
    <text evidence="1">The sequence shown here is derived from an EMBL/GenBank/DDBJ whole genome shotgun (WGS) entry which is preliminary data.</text>
</comment>
<protein>
    <submittedName>
        <fullName evidence="1">Uncharacterized protein</fullName>
    </submittedName>
</protein>
<gene>
    <name evidence="1" type="ORF">LCGC14_1253830</name>
</gene>
<organism evidence="1">
    <name type="scientific">marine sediment metagenome</name>
    <dbReference type="NCBI Taxonomy" id="412755"/>
    <lineage>
        <taxon>unclassified sequences</taxon>
        <taxon>metagenomes</taxon>
        <taxon>ecological metagenomes</taxon>
    </lineage>
</organism>
<proteinExistence type="predicted"/>
<evidence type="ECO:0000313" key="1">
    <source>
        <dbReference type="EMBL" id="KKM88919.1"/>
    </source>
</evidence>
<dbReference type="EMBL" id="LAZR01006896">
    <property type="protein sequence ID" value="KKM88919.1"/>
    <property type="molecule type" value="Genomic_DNA"/>
</dbReference>
<reference evidence="1" key="1">
    <citation type="journal article" date="2015" name="Nature">
        <title>Complex archaea that bridge the gap between prokaryotes and eukaryotes.</title>
        <authorList>
            <person name="Spang A."/>
            <person name="Saw J.H."/>
            <person name="Jorgensen S.L."/>
            <person name="Zaremba-Niedzwiedzka K."/>
            <person name="Martijn J."/>
            <person name="Lind A.E."/>
            <person name="van Eijk R."/>
            <person name="Schleper C."/>
            <person name="Guy L."/>
            <person name="Ettema T.J."/>
        </authorList>
    </citation>
    <scope>NUCLEOTIDE SEQUENCE</scope>
</reference>
<sequence length="64" mass="7500">MTRRAILIEGLDTELELSKATAVRTQKQMIHLDQLPDGTWRLIYNLDLIPDFTKVKSFKIIRED</sequence>
<accession>A0A0F9L2K4</accession>
<dbReference type="AlphaFoldDB" id="A0A0F9L2K4"/>
<name>A0A0F9L2K4_9ZZZZ</name>